<comment type="caution">
    <text evidence="1">The sequence shown here is derived from an EMBL/GenBank/DDBJ whole genome shotgun (WGS) entry which is preliminary data.</text>
</comment>
<keyword evidence="2" id="KW-1185">Reference proteome</keyword>
<evidence type="ECO:0000313" key="1">
    <source>
        <dbReference type="EMBL" id="GJT17485.1"/>
    </source>
</evidence>
<dbReference type="EMBL" id="BQNB010013561">
    <property type="protein sequence ID" value="GJT17485.1"/>
    <property type="molecule type" value="Genomic_DNA"/>
</dbReference>
<name>A0ABQ5BRK8_9ASTR</name>
<proteinExistence type="predicted"/>
<protein>
    <submittedName>
        <fullName evidence="1">Uncharacterized protein</fullName>
    </submittedName>
</protein>
<gene>
    <name evidence="1" type="ORF">Tco_0876191</name>
</gene>
<accession>A0ABQ5BRK8</accession>
<evidence type="ECO:0000313" key="2">
    <source>
        <dbReference type="Proteomes" id="UP001151760"/>
    </source>
</evidence>
<sequence length="130" mass="14637">MDFQPPHKLSHSIHHSCWFPAFTLPCNVLSHHHPNIHILQKSLPAPLNQLYNPSLGDPFFDISGTLEDIVHDGAPIHDTSRPVRGNDCCKLQYHLLSESESKALVPSFGFQLLDSIHGHQSVHCSDRIKH</sequence>
<reference evidence="1" key="2">
    <citation type="submission" date="2022-01" db="EMBL/GenBank/DDBJ databases">
        <authorList>
            <person name="Yamashiro T."/>
            <person name="Shiraishi A."/>
            <person name="Satake H."/>
            <person name="Nakayama K."/>
        </authorList>
    </citation>
    <scope>NUCLEOTIDE SEQUENCE</scope>
</reference>
<reference evidence="1" key="1">
    <citation type="journal article" date="2022" name="Int. J. Mol. Sci.">
        <title>Draft Genome of Tanacetum Coccineum: Genomic Comparison of Closely Related Tanacetum-Family Plants.</title>
        <authorList>
            <person name="Yamashiro T."/>
            <person name="Shiraishi A."/>
            <person name="Nakayama K."/>
            <person name="Satake H."/>
        </authorList>
    </citation>
    <scope>NUCLEOTIDE SEQUENCE</scope>
</reference>
<organism evidence="1 2">
    <name type="scientific">Tanacetum coccineum</name>
    <dbReference type="NCBI Taxonomy" id="301880"/>
    <lineage>
        <taxon>Eukaryota</taxon>
        <taxon>Viridiplantae</taxon>
        <taxon>Streptophyta</taxon>
        <taxon>Embryophyta</taxon>
        <taxon>Tracheophyta</taxon>
        <taxon>Spermatophyta</taxon>
        <taxon>Magnoliopsida</taxon>
        <taxon>eudicotyledons</taxon>
        <taxon>Gunneridae</taxon>
        <taxon>Pentapetalae</taxon>
        <taxon>asterids</taxon>
        <taxon>campanulids</taxon>
        <taxon>Asterales</taxon>
        <taxon>Asteraceae</taxon>
        <taxon>Asteroideae</taxon>
        <taxon>Anthemideae</taxon>
        <taxon>Anthemidinae</taxon>
        <taxon>Tanacetum</taxon>
    </lineage>
</organism>
<dbReference type="Proteomes" id="UP001151760">
    <property type="component" value="Unassembled WGS sequence"/>
</dbReference>